<dbReference type="PATRIC" id="fig|1218567.3.peg.779"/>
<dbReference type="AlphaFoldDB" id="M6CCA8"/>
<evidence type="ECO:0000313" key="1">
    <source>
        <dbReference type="EMBL" id="EMJ83895.1"/>
    </source>
</evidence>
<proteinExistence type="predicted"/>
<dbReference type="EMBL" id="ANMU01000034">
    <property type="protein sequence ID" value="EMJ83895.1"/>
    <property type="molecule type" value="Genomic_DNA"/>
</dbReference>
<sequence>MKKQIKLRTTAYPEFFIRSLMDHSVDVRTKMILHSAFSNETTVEVRELCLVRESKILDCFSVSNSDFDFLPLEKIDIFWYDPIGVRISNTLKFTRIDSS</sequence>
<dbReference type="Proteomes" id="UP000011873">
    <property type="component" value="Unassembled WGS sequence"/>
</dbReference>
<protein>
    <submittedName>
        <fullName evidence="1">Uncharacterized protein</fullName>
    </submittedName>
</protein>
<gene>
    <name evidence="1" type="ORF">LEP1GSC016_0405</name>
</gene>
<name>M6CCA8_LEPBO</name>
<comment type="caution">
    <text evidence="1">The sequence shown here is derived from an EMBL/GenBank/DDBJ whole genome shotgun (WGS) entry which is preliminary data.</text>
</comment>
<evidence type="ECO:0000313" key="2">
    <source>
        <dbReference type="Proteomes" id="UP000011873"/>
    </source>
</evidence>
<organism evidence="1 2">
    <name type="scientific">Leptospira borgpetersenii serovar Hardjo-bovis str. Sponselee</name>
    <dbReference type="NCBI Taxonomy" id="1303729"/>
    <lineage>
        <taxon>Bacteria</taxon>
        <taxon>Pseudomonadati</taxon>
        <taxon>Spirochaetota</taxon>
        <taxon>Spirochaetia</taxon>
        <taxon>Leptospirales</taxon>
        <taxon>Leptospiraceae</taxon>
        <taxon>Leptospira</taxon>
    </lineage>
</organism>
<accession>M6CCA8</accession>
<reference evidence="1 2" key="1">
    <citation type="submission" date="2013-01" db="EMBL/GenBank/DDBJ databases">
        <authorList>
            <person name="Harkins D.M."/>
            <person name="Durkin A.S."/>
            <person name="Brinkac L.M."/>
            <person name="Haft D.H."/>
            <person name="Selengut J.D."/>
            <person name="Sanka R."/>
            <person name="DePew J."/>
            <person name="Purushe J."/>
            <person name="Galloway R.L."/>
            <person name="Vinetz J.M."/>
            <person name="Sutton G.G."/>
            <person name="Nierman W.C."/>
            <person name="Fouts D.E."/>
        </authorList>
    </citation>
    <scope>NUCLEOTIDE SEQUENCE [LARGE SCALE GENOMIC DNA]</scope>
    <source>
        <strain evidence="1 2">Sponselee CDC</strain>
    </source>
</reference>